<proteinExistence type="predicted"/>
<evidence type="ECO:0000313" key="2">
    <source>
        <dbReference type="EMBL" id="MBW87332.1"/>
    </source>
</evidence>
<name>A0A2P2J1I2_RHIMU</name>
<dbReference type="AlphaFoldDB" id="A0A2P2J1I2"/>
<accession>A0A2P2J1I2</accession>
<dbReference type="EMBL" id="GGEC01006849">
    <property type="protein sequence ID" value="MBW87332.1"/>
    <property type="molecule type" value="Transcribed_RNA"/>
</dbReference>
<organism evidence="2">
    <name type="scientific">Rhizophora mucronata</name>
    <name type="common">Asiatic mangrove</name>
    <dbReference type="NCBI Taxonomy" id="61149"/>
    <lineage>
        <taxon>Eukaryota</taxon>
        <taxon>Viridiplantae</taxon>
        <taxon>Streptophyta</taxon>
        <taxon>Embryophyta</taxon>
        <taxon>Tracheophyta</taxon>
        <taxon>Spermatophyta</taxon>
        <taxon>Magnoliopsida</taxon>
        <taxon>eudicotyledons</taxon>
        <taxon>Gunneridae</taxon>
        <taxon>Pentapetalae</taxon>
        <taxon>rosids</taxon>
        <taxon>fabids</taxon>
        <taxon>Malpighiales</taxon>
        <taxon>Rhizophoraceae</taxon>
        <taxon>Rhizophora</taxon>
    </lineage>
</organism>
<keyword evidence="1" id="KW-0812">Transmembrane</keyword>
<sequence length="89" mass="9626">MSFKPLINSLRASCSSSLLLRSFTIKFWFSVSKSSSSSSFSLKSFIIVSILLIISTSPSPPIYFITFTVPLSCSISSSNACFASSCFSN</sequence>
<protein>
    <submittedName>
        <fullName evidence="2">Uncharacterized protein</fullName>
    </submittedName>
</protein>
<keyword evidence="1" id="KW-0472">Membrane</keyword>
<feature type="transmembrane region" description="Helical" evidence="1">
    <location>
        <begin position="40"/>
        <end position="56"/>
    </location>
</feature>
<evidence type="ECO:0000256" key="1">
    <source>
        <dbReference type="SAM" id="Phobius"/>
    </source>
</evidence>
<keyword evidence="1" id="KW-1133">Transmembrane helix</keyword>
<reference evidence="2" key="1">
    <citation type="submission" date="2018-02" db="EMBL/GenBank/DDBJ databases">
        <title>Rhizophora mucronata_Transcriptome.</title>
        <authorList>
            <person name="Meera S.P."/>
            <person name="Sreeshan A."/>
            <person name="Augustine A."/>
        </authorList>
    </citation>
    <scope>NUCLEOTIDE SEQUENCE</scope>
    <source>
        <tissue evidence="2">Leaf</tissue>
    </source>
</reference>